<name>A0A061RF08_9CHLO</name>
<dbReference type="InterPro" id="IPR011040">
    <property type="entry name" value="Sialidase"/>
</dbReference>
<evidence type="ECO:0000313" key="2">
    <source>
        <dbReference type="EMBL" id="JAC69076.1"/>
    </source>
</evidence>
<sequence>MYFDYFTVGSKQKVAFLLITTTLAAAWLYPFPSTQSGTTNRVAGGTPANHRYPQTSQNPHAVLLASARLHNASADKHLHRRARMDGLLRKVDDRLDAIMRPLYGPSHASNLLELPDGRLLLVWFTGGNEGEEGIRIVSSYLEPGSTQWTKPTSASFAEGRSNQNPVIFYHEPDKTVRLLHTSQVAYEGQGTADVRIVESNDGGATWGAPKVLFTENGAFVKNQLIQSKDGSEWLLPMYYTPDGFLGHETQYSVIKRSADGGRTWQEHVMQGTHGNCVQPTVVRLASGTLRAWFRSRAADYIYVSDSEDDGRTWSPPRKTALPNNNSGIQACRLSNGGIVMVFNNVQGPFSRYPLTVALSLDDGASWPYLRDLEPTKDAAARRAAGQVDLSAMGEFSYPSVIQTRDGGIHVSYTYNRESIRYAKITEDWIRDGHTVGLFRAPK</sequence>
<dbReference type="CDD" id="cd15482">
    <property type="entry name" value="Sialidase_non-viral"/>
    <property type="match status" value="1"/>
</dbReference>
<protein>
    <submittedName>
        <fullName evidence="2">Glycosyl hydrolase</fullName>
    </submittedName>
</protein>
<feature type="domain" description="Sialidase" evidence="1">
    <location>
        <begin position="117"/>
        <end position="410"/>
    </location>
</feature>
<organism evidence="2">
    <name type="scientific">Tetraselmis sp. GSL018</name>
    <dbReference type="NCBI Taxonomy" id="582737"/>
    <lineage>
        <taxon>Eukaryota</taxon>
        <taxon>Viridiplantae</taxon>
        <taxon>Chlorophyta</taxon>
        <taxon>core chlorophytes</taxon>
        <taxon>Chlorodendrophyceae</taxon>
        <taxon>Chlorodendrales</taxon>
        <taxon>Chlorodendraceae</taxon>
        <taxon>Tetraselmis</taxon>
    </lineage>
</organism>
<dbReference type="AlphaFoldDB" id="A0A061RF08"/>
<dbReference type="Pfam" id="PF13088">
    <property type="entry name" value="BNR_2"/>
    <property type="match status" value="1"/>
</dbReference>
<accession>A0A061RF08</accession>
<keyword evidence="2" id="KW-0378">Hydrolase</keyword>
<dbReference type="EMBL" id="GBEZ01017247">
    <property type="protein sequence ID" value="JAC69076.1"/>
    <property type="molecule type" value="Transcribed_RNA"/>
</dbReference>
<dbReference type="GO" id="GO:0016787">
    <property type="term" value="F:hydrolase activity"/>
    <property type="evidence" value="ECO:0007669"/>
    <property type="project" value="UniProtKB-KW"/>
</dbReference>
<dbReference type="SUPFAM" id="SSF50939">
    <property type="entry name" value="Sialidases"/>
    <property type="match status" value="1"/>
</dbReference>
<reference evidence="2" key="1">
    <citation type="submission" date="2014-05" db="EMBL/GenBank/DDBJ databases">
        <title>The transcriptome of the halophilic microalga Tetraselmis sp. GSL018 isolated from the Great Salt Lake, Utah.</title>
        <authorList>
            <person name="Jinkerson R.E."/>
            <person name="D'Adamo S."/>
            <person name="Posewitz M.C."/>
        </authorList>
    </citation>
    <scope>NUCLEOTIDE SEQUENCE</scope>
    <source>
        <strain evidence="2">GSL018</strain>
    </source>
</reference>
<proteinExistence type="predicted"/>
<evidence type="ECO:0000259" key="1">
    <source>
        <dbReference type="Pfam" id="PF13088"/>
    </source>
</evidence>
<gene>
    <name evidence="2" type="ORF">TSPGSL018_7263</name>
</gene>
<dbReference type="PANTHER" id="PTHR43752">
    <property type="entry name" value="BNR/ASP-BOX REPEAT FAMILY PROTEIN"/>
    <property type="match status" value="1"/>
</dbReference>
<dbReference type="Gene3D" id="2.120.10.10">
    <property type="match status" value="1"/>
</dbReference>
<dbReference type="PANTHER" id="PTHR43752:SF2">
    <property type="entry name" value="BNR_ASP-BOX REPEAT FAMILY PROTEIN"/>
    <property type="match status" value="1"/>
</dbReference>
<dbReference type="InterPro" id="IPR036278">
    <property type="entry name" value="Sialidase_sf"/>
</dbReference>